<feature type="region of interest" description="Disordered" evidence="1">
    <location>
        <begin position="442"/>
        <end position="561"/>
    </location>
</feature>
<sequence>MALMSMIPAQSRTARSAVPVLFAFLLSCMLFYGYSVSSNSGAFRLSNPIGNNHDSSSTPEGSSHANPNAAVSIQVVTVTHTVTPDVAPTAKARPTRTRKITSGTPRNRRPPTDHDPPIYKPSATNGPPPVVDPFPLMALSDGPPPPIPAYNVPRPNVHENYGLDRAPPLFIGFTRQWPMLLQSVVSYITAGWPAESIFVIENTGVHDSNRDELLTLQNPFYLNHTTLNRLGVSVIQTPVLLNFAQLQNFYMHVAYEQDHPYYYYSHQDVVVFSFEDGPEDVRRRGDRPWEFYDTDDEHTAMFPAAAGEPGYRTIYEMCLAELQDTLERGERWGMRWYQYDHLTLVNLEAFEAVGGYDSMIPYYHSDCDLNGKLAMDGWSTKFRRVGIINDVSSVMTDLGAFYRLPGIVPDFADPNPNPGMKVQEEKDKQIKAAKEAIQKAKDEALKKEKGEDAFREEKAKQKAEEEKAKQTTKPKVTAKPVAGNSTTNAHVKSNGAHAKPDVSVGRREDPAAEAGEGNEAEEEEAEGEGEEPAEQEAEAAPVETSPEEIAPVEPVEEPAPIMPTDPVEYFRLLNVIGLSMNFYKYREGYKNRNTWQTAQRGGMGEPFYYDGAGFGEAFGVLTDAGREIFRRKWGTGKCNLAKDTSLSLTDQWRVVRDWEKKVEEQKKKGPGH</sequence>
<gene>
    <name evidence="2" type="ORF">B0T16DRAFT_452839</name>
</gene>
<feature type="compositionally biased region" description="Low complexity" evidence="1">
    <location>
        <begin position="538"/>
        <end position="553"/>
    </location>
</feature>
<dbReference type="EMBL" id="JAULSV010000001">
    <property type="protein sequence ID" value="KAK0657368.1"/>
    <property type="molecule type" value="Genomic_DNA"/>
</dbReference>
<feature type="compositionally biased region" description="Acidic residues" evidence="1">
    <location>
        <begin position="516"/>
        <end position="537"/>
    </location>
</feature>
<evidence type="ECO:0000256" key="1">
    <source>
        <dbReference type="SAM" id="MobiDB-lite"/>
    </source>
</evidence>
<dbReference type="CDD" id="cd22249">
    <property type="entry name" value="UDM1_RNF168_RNF169-like"/>
    <property type="match status" value="1"/>
</dbReference>
<reference evidence="2" key="1">
    <citation type="submission" date="2023-06" db="EMBL/GenBank/DDBJ databases">
        <title>Genome-scale phylogeny and comparative genomics of the fungal order Sordariales.</title>
        <authorList>
            <consortium name="Lawrence Berkeley National Laboratory"/>
            <person name="Hensen N."/>
            <person name="Bonometti L."/>
            <person name="Westerberg I."/>
            <person name="Brannstrom I.O."/>
            <person name="Guillou S."/>
            <person name="Cros-Aarteil S."/>
            <person name="Calhoun S."/>
            <person name="Haridas S."/>
            <person name="Kuo A."/>
            <person name="Mondo S."/>
            <person name="Pangilinan J."/>
            <person name="Riley R."/>
            <person name="Labutti K."/>
            <person name="Andreopoulos B."/>
            <person name="Lipzen A."/>
            <person name="Chen C."/>
            <person name="Yanf M."/>
            <person name="Daum C."/>
            <person name="Ng V."/>
            <person name="Clum A."/>
            <person name="Steindorff A."/>
            <person name="Ohm R."/>
            <person name="Martin F."/>
            <person name="Silar P."/>
            <person name="Natvig D."/>
            <person name="Lalanne C."/>
            <person name="Gautier V."/>
            <person name="Ament-Velasquez S.L."/>
            <person name="Kruys A."/>
            <person name="Hutchinson M.I."/>
            <person name="Powell A.J."/>
            <person name="Barry K."/>
            <person name="Miller A.N."/>
            <person name="Grigoriev I.V."/>
            <person name="Debuchy R."/>
            <person name="Gladieux P."/>
            <person name="Thoren M.H."/>
            <person name="Johannesson H."/>
        </authorList>
    </citation>
    <scope>NUCLEOTIDE SEQUENCE</scope>
    <source>
        <strain evidence="2">SMH2532-1</strain>
    </source>
</reference>
<dbReference type="AlphaFoldDB" id="A0AA40D1Q9"/>
<feature type="region of interest" description="Disordered" evidence="1">
    <location>
        <begin position="82"/>
        <end position="130"/>
    </location>
</feature>
<keyword evidence="3" id="KW-1185">Reference proteome</keyword>
<proteinExistence type="predicted"/>
<evidence type="ECO:0000313" key="2">
    <source>
        <dbReference type="EMBL" id="KAK0657368.1"/>
    </source>
</evidence>
<evidence type="ECO:0000313" key="3">
    <source>
        <dbReference type="Proteomes" id="UP001174936"/>
    </source>
</evidence>
<dbReference type="Proteomes" id="UP001174936">
    <property type="component" value="Unassembled WGS sequence"/>
</dbReference>
<accession>A0AA40D1Q9</accession>
<organism evidence="2 3">
    <name type="scientific">Cercophora newfieldiana</name>
    <dbReference type="NCBI Taxonomy" id="92897"/>
    <lineage>
        <taxon>Eukaryota</taxon>
        <taxon>Fungi</taxon>
        <taxon>Dikarya</taxon>
        <taxon>Ascomycota</taxon>
        <taxon>Pezizomycotina</taxon>
        <taxon>Sordariomycetes</taxon>
        <taxon>Sordariomycetidae</taxon>
        <taxon>Sordariales</taxon>
        <taxon>Lasiosphaeriaceae</taxon>
        <taxon>Cercophora</taxon>
    </lineage>
</organism>
<protein>
    <submittedName>
        <fullName evidence="2">Uncharacterized protein</fullName>
    </submittedName>
</protein>
<feature type="compositionally biased region" description="Basic and acidic residues" evidence="1">
    <location>
        <begin position="442"/>
        <end position="469"/>
    </location>
</feature>
<comment type="caution">
    <text evidence="2">The sequence shown here is derived from an EMBL/GenBank/DDBJ whole genome shotgun (WGS) entry which is preliminary data.</text>
</comment>
<name>A0AA40D1Q9_9PEZI</name>
<feature type="compositionally biased region" description="Basic and acidic residues" evidence="1">
    <location>
        <begin position="498"/>
        <end position="510"/>
    </location>
</feature>